<protein>
    <submittedName>
        <fullName evidence="2">Uncharacterized protein</fullName>
    </submittedName>
</protein>
<organism evidence="2 3">
    <name type="scientific">Dendrobium nobile</name>
    <name type="common">Orchid</name>
    <dbReference type="NCBI Taxonomy" id="94219"/>
    <lineage>
        <taxon>Eukaryota</taxon>
        <taxon>Viridiplantae</taxon>
        <taxon>Streptophyta</taxon>
        <taxon>Embryophyta</taxon>
        <taxon>Tracheophyta</taxon>
        <taxon>Spermatophyta</taxon>
        <taxon>Magnoliopsida</taxon>
        <taxon>Liliopsida</taxon>
        <taxon>Asparagales</taxon>
        <taxon>Orchidaceae</taxon>
        <taxon>Epidendroideae</taxon>
        <taxon>Malaxideae</taxon>
        <taxon>Dendrobiinae</taxon>
        <taxon>Dendrobium</taxon>
    </lineage>
</organism>
<dbReference type="Proteomes" id="UP000829196">
    <property type="component" value="Unassembled WGS sequence"/>
</dbReference>
<sequence>MASMKRDLGLVLLAFSFAWLLIGSGILRGASMAEATRVLKEERYFIKTGAGFVFESKLDGSGSSSGPSGCHHGPGGGGGICPPN</sequence>
<proteinExistence type="predicted"/>
<accession>A0A8T3BD14</accession>
<keyword evidence="3" id="KW-1185">Reference proteome</keyword>
<name>A0A8T3BD14_DENNO</name>
<feature type="region of interest" description="Disordered" evidence="1">
    <location>
        <begin position="59"/>
        <end position="84"/>
    </location>
</feature>
<dbReference type="EMBL" id="JAGYWB010000010">
    <property type="protein sequence ID" value="KAI0507299.1"/>
    <property type="molecule type" value="Genomic_DNA"/>
</dbReference>
<evidence type="ECO:0000313" key="3">
    <source>
        <dbReference type="Proteomes" id="UP000829196"/>
    </source>
</evidence>
<feature type="compositionally biased region" description="Gly residues" evidence="1">
    <location>
        <begin position="72"/>
        <end position="84"/>
    </location>
</feature>
<evidence type="ECO:0000313" key="2">
    <source>
        <dbReference type="EMBL" id="KAI0507299.1"/>
    </source>
</evidence>
<evidence type="ECO:0000256" key="1">
    <source>
        <dbReference type="SAM" id="MobiDB-lite"/>
    </source>
</evidence>
<reference evidence="2" key="1">
    <citation type="journal article" date="2022" name="Front. Genet.">
        <title>Chromosome-Scale Assembly of the Dendrobium nobile Genome Provides Insights Into the Molecular Mechanism of the Biosynthesis of the Medicinal Active Ingredient of Dendrobium.</title>
        <authorList>
            <person name="Xu Q."/>
            <person name="Niu S.-C."/>
            <person name="Li K.-L."/>
            <person name="Zheng P.-J."/>
            <person name="Zhang X.-J."/>
            <person name="Jia Y."/>
            <person name="Liu Y."/>
            <person name="Niu Y.-X."/>
            <person name="Yu L.-H."/>
            <person name="Chen D.-F."/>
            <person name="Zhang G.-Q."/>
        </authorList>
    </citation>
    <scope>NUCLEOTIDE SEQUENCE</scope>
    <source>
        <tissue evidence="2">Leaf</tissue>
    </source>
</reference>
<gene>
    <name evidence="2" type="ORF">KFK09_013421</name>
</gene>
<dbReference type="AlphaFoldDB" id="A0A8T3BD14"/>
<feature type="compositionally biased region" description="Low complexity" evidence="1">
    <location>
        <begin position="60"/>
        <end position="71"/>
    </location>
</feature>
<comment type="caution">
    <text evidence="2">The sequence shown here is derived from an EMBL/GenBank/DDBJ whole genome shotgun (WGS) entry which is preliminary data.</text>
</comment>